<feature type="non-terminal residue" evidence="1">
    <location>
        <position position="1"/>
    </location>
</feature>
<proteinExistence type="predicted"/>
<comment type="caution">
    <text evidence="1">The sequence shown here is derived from an EMBL/GenBank/DDBJ whole genome shotgun (WGS) entry which is preliminary data.</text>
</comment>
<dbReference type="EMBL" id="BARV01013660">
    <property type="protein sequence ID" value="GAI24924.1"/>
    <property type="molecule type" value="Genomic_DNA"/>
</dbReference>
<feature type="non-terminal residue" evidence="1">
    <location>
        <position position="131"/>
    </location>
</feature>
<protein>
    <submittedName>
        <fullName evidence="1">Uncharacterized protein</fullName>
    </submittedName>
</protein>
<organism evidence="1">
    <name type="scientific">marine sediment metagenome</name>
    <dbReference type="NCBI Taxonomy" id="412755"/>
    <lineage>
        <taxon>unclassified sequences</taxon>
        <taxon>metagenomes</taxon>
        <taxon>ecological metagenomes</taxon>
    </lineage>
</organism>
<dbReference type="AlphaFoldDB" id="X1P1Y5"/>
<gene>
    <name evidence="1" type="ORF">S06H3_24505</name>
</gene>
<reference evidence="1" key="1">
    <citation type="journal article" date="2014" name="Front. Microbiol.">
        <title>High frequency of phylogenetically diverse reductive dehalogenase-homologous genes in deep subseafloor sedimentary metagenomes.</title>
        <authorList>
            <person name="Kawai M."/>
            <person name="Futagami T."/>
            <person name="Toyoda A."/>
            <person name="Takaki Y."/>
            <person name="Nishi S."/>
            <person name="Hori S."/>
            <person name="Arai W."/>
            <person name="Tsubouchi T."/>
            <person name="Morono Y."/>
            <person name="Uchiyama I."/>
            <person name="Ito T."/>
            <person name="Fujiyama A."/>
            <person name="Inagaki F."/>
            <person name="Takami H."/>
        </authorList>
    </citation>
    <scope>NUCLEOTIDE SEQUENCE</scope>
    <source>
        <strain evidence="1">Expedition CK06-06</strain>
    </source>
</reference>
<sequence length="131" mass="14648">VYFSSQMNFDLGKNVVLWDGNDNDGQMVSSGEYTYYLWGFDYSNVRQKANATLLFEGGSGGSKCTVLEYGEDGMPLINPIFIGKNFKEKWTVGNDPDDETLMETTKYSLKSGWGATGGQAIAFQPGDFRYW</sequence>
<evidence type="ECO:0000313" key="1">
    <source>
        <dbReference type="EMBL" id="GAI24924.1"/>
    </source>
</evidence>
<name>X1P1Y5_9ZZZZ</name>
<accession>X1P1Y5</accession>
<dbReference type="Gene3D" id="2.60.40.4070">
    <property type="match status" value="1"/>
</dbReference>